<evidence type="ECO:0000313" key="2">
    <source>
        <dbReference type="Proteomes" id="UP000193978"/>
    </source>
</evidence>
<dbReference type="InterPro" id="IPR044543">
    <property type="entry name" value="YHJQ-like"/>
</dbReference>
<dbReference type="Pfam" id="PF03860">
    <property type="entry name" value="Csp"/>
    <property type="match status" value="1"/>
</dbReference>
<gene>
    <name evidence="1" type="ORF">B1812_16535</name>
</gene>
<organism evidence="1 2">
    <name type="scientific">Methylocystis bryophila</name>
    <dbReference type="NCBI Taxonomy" id="655015"/>
    <lineage>
        <taxon>Bacteria</taxon>
        <taxon>Pseudomonadati</taxon>
        <taxon>Pseudomonadota</taxon>
        <taxon>Alphaproteobacteria</taxon>
        <taxon>Hyphomicrobiales</taxon>
        <taxon>Methylocystaceae</taxon>
        <taxon>Methylocystis</taxon>
    </lineage>
</organism>
<dbReference type="AlphaFoldDB" id="A0A1W6MXX0"/>
<dbReference type="PANTHER" id="PTHR37310:SF1">
    <property type="entry name" value="CYTOPLASMIC PROTEIN"/>
    <property type="match status" value="1"/>
</dbReference>
<dbReference type="EMBL" id="CP019948">
    <property type="protein sequence ID" value="ARN82424.1"/>
    <property type="molecule type" value="Genomic_DNA"/>
</dbReference>
<protein>
    <submittedName>
        <fullName evidence="1">Four-helix bundle copper-binding protein</fullName>
    </submittedName>
</protein>
<dbReference type="KEGG" id="mbry:B1812_16535"/>
<proteinExistence type="predicted"/>
<dbReference type="PANTHER" id="PTHR37310">
    <property type="entry name" value="CYTOPLASMIC PROTEIN-RELATED"/>
    <property type="match status" value="1"/>
</dbReference>
<dbReference type="Proteomes" id="UP000193978">
    <property type="component" value="Chromosome"/>
</dbReference>
<accession>A0A1W6MXX0</accession>
<sequence>MHLQSMIAARPKLQGAENEALARCIEKCFDCAETCFACAGACLDEEELKGLRECIRLNLDCADICDATGAIGARRGNADTSSMRTMLRACAEACRLCAVECESHAGHHEHCRICAEVCRACEAACNEAAPGSH</sequence>
<dbReference type="CDD" id="cd08026">
    <property type="entry name" value="DUF326"/>
    <property type="match status" value="1"/>
</dbReference>
<reference evidence="1 2" key="1">
    <citation type="submission" date="2017-02" db="EMBL/GenBank/DDBJ databases">
        <authorList>
            <person name="Peterson S.W."/>
        </authorList>
    </citation>
    <scope>NUCLEOTIDE SEQUENCE [LARGE SCALE GENOMIC DNA]</scope>
    <source>
        <strain evidence="1 2">S285</strain>
    </source>
</reference>
<name>A0A1W6MXX0_9HYPH</name>
<evidence type="ECO:0000313" key="1">
    <source>
        <dbReference type="EMBL" id="ARN82424.1"/>
    </source>
</evidence>
<keyword evidence="2" id="KW-1185">Reference proteome</keyword>
<dbReference type="STRING" id="655015.B1812_16535"/>
<dbReference type="InterPro" id="IPR005560">
    <property type="entry name" value="Csp_YhjQ"/>
</dbReference>
<dbReference type="Gene3D" id="1.20.1270.360">
    <property type="match status" value="1"/>
</dbReference>